<reference evidence="1" key="1">
    <citation type="journal article" date="2014" name="Int. J. Syst. Evol. Microbiol.">
        <title>Complete genome sequence of Corynebacterium casei LMG S-19264T (=DSM 44701T), isolated from a smear-ripened cheese.</title>
        <authorList>
            <consortium name="US DOE Joint Genome Institute (JGI-PGF)"/>
            <person name="Walter F."/>
            <person name="Albersmeier A."/>
            <person name="Kalinowski J."/>
            <person name="Ruckert C."/>
        </authorList>
    </citation>
    <scope>NUCLEOTIDE SEQUENCE</scope>
    <source>
        <strain evidence="1">JCM 3131</strain>
    </source>
</reference>
<dbReference type="EMBL" id="BMQK01000012">
    <property type="protein sequence ID" value="GGQ71916.1"/>
    <property type="molecule type" value="Genomic_DNA"/>
</dbReference>
<name>A0A918BL75_9ACTN</name>
<protein>
    <submittedName>
        <fullName evidence="1">Uncharacterized protein</fullName>
    </submittedName>
</protein>
<reference evidence="1" key="2">
    <citation type="submission" date="2020-09" db="EMBL/GenBank/DDBJ databases">
        <authorList>
            <person name="Sun Q."/>
            <person name="Ohkuma M."/>
        </authorList>
    </citation>
    <scope>NUCLEOTIDE SEQUENCE</scope>
    <source>
        <strain evidence="1">JCM 3131</strain>
    </source>
</reference>
<gene>
    <name evidence="1" type="ORF">GCM10010145_46830</name>
</gene>
<sequence>MPPVVMPASWLWPVQVSFVRAVVVVRPPAVSVPSLSYDQGVAEAIRPVSWPASLQVNSALPVASLPVLV</sequence>
<dbReference type="AlphaFoldDB" id="A0A918BL75"/>
<organism evidence="1 2">
    <name type="scientific">Streptomyces ruber</name>
    <dbReference type="NCBI Taxonomy" id="83378"/>
    <lineage>
        <taxon>Bacteria</taxon>
        <taxon>Bacillati</taxon>
        <taxon>Actinomycetota</taxon>
        <taxon>Actinomycetes</taxon>
        <taxon>Kitasatosporales</taxon>
        <taxon>Streptomycetaceae</taxon>
        <taxon>Streptomyces</taxon>
    </lineage>
</organism>
<evidence type="ECO:0000313" key="1">
    <source>
        <dbReference type="EMBL" id="GGQ71916.1"/>
    </source>
</evidence>
<dbReference type="RefSeq" id="WP_189218863.1">
    <property type="nucleotide sequence ID" value="NZ_BMQK01000012.1"/>
</dbReference>
<dbReference type="Proteomes" id="UP000620156">
    <property type="component" value="Unassembled WGS sequence"/>
</dbReference>
<keyword evidence="2" id="KW-1185">Reference proteome</keyword>
<evidence type="ECO:0000313" key="2">
    <source>
        <dbReference type="Proteomes" id="UP000620156"/>
    </source>
</evidence>
<comment type="caution">
    <text evidence="1">The sequence shown here is derived from an EMBL/GenBank/DDBJ whole genome shotgun (WGS) entry which is preliminary data.</text>
</comment>
<accession>A0A918BL75</accession>
<proteinExistence type="predicted"/>